<dbReference type="PANTHER" id="PTHR44051:SF8">
    <property type="entry name" value="GLUTATHIONE S-TRANSFERASE GSTA"/>
    <property type="match status" value="1"/>
</dbReference>
<dbReference type="InterPro" id="IPR004045">
    <property type="entry name" value="Glutathione_S-Trfase_N"/>
</dbReference>
<feature type="non-terminal residue" evidence="3">
    <location>
        <position position="1"/>
    </location>
</feature>
<dbReference type="Gene3D" id="3.40.30.10">
    <property type="entry name" value="Glutaredoxin"/>
    <property type="match status" value="1"/>
</dbReference>
<dbReference type="InterPro" id="IPR036282">
    <property type="entry name" value="Glutathione-S-Trfase_C_sf"/>
</dbReference>
<evidence type="ECO:0000259" key="2">
    <source>
        <dbReference type="PROSITE" id="PS50405"/>
    </source>
</evidence>
<dbReference type="SUPFAM" id="SSF47616">
    <property type="entry name" value="GST C-terminal domain-like"/>
    <property type="match status" value="1"/>
</dbReference>
<dbReference type="CDD" id="cd03051">
    <property type="entry name" value="GST_N_GTT2_like"/>
    <property type="match status" value="1"/>
</dbReference>
<evidence type="ECO:0000259" key="1">
    <source>
        <dbReference type="PROSITE" id="PS50404"/>
    </source>
</evidence>
<dbReference type="AlphaFoldDB" id="A0A382EUC6"/>
<reference evidence="3" key="1">
    <citation type="submission" date="2018-05" db="EMBL/GenBank/DDBJ databases">
        <authorList>
            <person name="Lanie J.A."/>
            <person name="Ng W.-L."/>
            <person name="Kazmierczak K.M."/>
            <person name="Andrzejewski T.M."/>
            <person name="Davidsen T.M."/>
            <person name="Wayne K.J."/>
            <person name="Tettelin H."/>
            <person name="Glass J.I."/>
            <person name="Rusch D."/>
            <person name="Podicherti R."/>
            <person name="Tsui H.-C.T."/>
            <person name="Winkler M.E."/>
        </authorList>
    </citation>
    <scope>NUCLEOTIDE SEQUENCE</scope>
</reference>
<dbReference type="EMBL" id="UINC01046273">
    <property type="protein sequence ID" value="SVB54065.1"/>
    <property type="molecule type" value="Genomic_DNA"/>
</dbReference>
<accession>A0A382EUC6</accession>
<dbReference type="Pfam" id="PF13409">
    <property type="entry name" value="GST_N_2"/>
    <property type="match status" value="1"/>
</dbReference>
<feature type="domain" description="GST N-terminal" evidence="1">
    <location>
        <begin position="1"/>
        <end position="81"/>
    </location>
</feature>
<name>A0A382EUC6_9ZZZZ</name>
<dbReference type="PROSITE" id="PS50404">
    <property type="entry name" value="GST_NTER"/>
    <property type="match status" value="1"/>
</dbReference>
<sequence length="209" mass="23333">VKFYDCQTAPSPRRARIFIAEKGVAVDTVEVNLRSGEHLKPEFATINPYCTVPVLELDDGTRLKSTAAIWHYLEAQFPEPRLMGTTPTEQGRIADLQWHIESGGFMPMGEYLRNSAPPMKGRAVTGPVSYQQIPELAERGRQRIERFLEDVDDLVGDQAFVAGDSFSVADIDLLVLVEFVAWRKLGLPEGAKNAQRWYDAVSARPSAKL</sequence>
<dbReference type="Pfam" id="PF13410">
    <property type="entry name" value="GST_C_2"/>
    <property type="match status" value="1"/>
</dbReference>
<protein>
    <recommendedName>
        <fullName evidence="4">Glutathione S-transferase</fullName>
    </recommendedName>
</protein>
<dbReference type="SUPFAM" id="SSF52833">
    <property type="entry name" value="Thioredoxin-like"/>
    <property type="match status" value="1"/>
</dbReference>
<dbReference type="InterPro" id="IPR040079">
    <property type="entry name" value="Glutathione_S-Trfase"/>
</dbReference>
<dbReference type="Gene3D" id="1.20.1050.10">
    <property type="match status" value="1"/>
</dbReference>
<dbReference type="PANTHER" id="PTHR44051">
    <property type="entry name" value="GLUTATHIONE S-TRANSFERASE-RELATED"/>
    <property type="match status" value="1"/>
</dbReference>
<proteinExistence type="predicted"/>
<evidence type="ECO:0000313" key="3">
    <source>
        <dbReference type="EMBL" id="SVB54065.1"/>
    </source>
</evidence>
<dbReference type="SFLD" id="SFLDG00358">
    <property type="entry name" value="Main_(cytGST)"/>
    <property type="match status" value="1"/>
</dbReference>
<dbReference type="InterPro" id="IPR010987">
    <property type="entry name" value="Glutathione-S-Trfase_C-like"/>
</dbReference>
<dbReference type="InterPro" id="IPR034345">
    <property type="entry name" value="Gtt2-like_N"/>
</dbReference>
<evidence type="ECO:0008006" key="4">
    <source>
        <dbReference type="Google" id="ProtNLM"/>
    </source>
</evidence>
<feature type="domain" description="GST C-terminal" evidence="2">
    <location>
        <begin position="86"/>
        <end position="209"/>
    </location>
</feature>
<organism evidence="3">
    <name type="scientific">marine metagenome</name>
    <dbReference type="NCBI Taxonomy" id="408172"/>
    <lineage>
        <taxon>unclassified sequences</taxon>
        <taxon>metagenomes</taxon>
        <taxon>ecological metagenomes</taxon>
    </lineage>
</organism>
<dbReference type="PROSITE" id="PS50405">
    <property type="entry name" value="GST_CTER"/>
    <property type="match status" value="1"/>
</dbReference>
<gene>
    <name evidence="3" type="ORF">METZ01_LOCUS206919</name>
</gene>
<dbReference type="SFLD" id="SFLDS00019">
    <property type="entry name" value="Glutathione_Transferase_(cytos"/>
    <property type="match status" value="1"/>
</dbReference>
<dbReference type="InterPro" id="IPR036249">
    <property type="entry name" value="Thioredoxin-like_sf"/>
</dbReference>